<dbReference type="Proteomes" id="UP000280417">
    <property type="component" value="Unassembled WGS sequence"/>
</dbReference>
<keyword evidence="1" id="KW-0812">Transmembrane</keyword>
<evidence type="ECO:0000313" key="2">
    <source>
        <dbReference type="EMBL" id="RLE14686.1"/>
    </source>
</evidence>
<accession>A0A662DLD0</accession>
<dbReference type="AlphaFoldDB" id="A0A662DLD0"/>
<feature type="transmembrane region" description="Helical" evidence="1">
    <location>
        <begin position="12"/>
        <end position="30"/>
    </location>
</feature>
<keyword evidence="1" id="KW-0472">Membrane</keyword>
<dbReference type="InterPro" id="IPR003832">
    <property type="entry name" value="DUF212"/>
</dbReference>
<dbReference type="Pfam" id="PF02681">
    <property type="entry name" value="DUF212"/>
    <property type="match status" value="1"/>
</dbReference>
<organism evidence="2 3">
    <name type="scientific">Aerophobetes bacterium</name>
    <dbReference type="NCBI Taxonomy" id="2030807"/>
    <lineage>
        <taxon>Bacteria</taxon>
        <taxon>Candidatus Aerophobota</taxon>
    </lineage>
</organism>
<feature type="transmembrane region" description="Helical" evidence="1">
    <location>
        <begin position="73"/>
        <end position="91"/>
    </location>
</feature>
<dbReference type="PANTHER" id="PTHR31446:SF29">
    <property type="entry name" value="ACID PHOSPHATASE_VANADIUM-DEPENDENT HALOPEROXIDASE-RELATED PROTEIN"/>
    <property type="match status" value="1"/>
</dbReference>
<name>A0A662DLD0_UNCAE</name>
<evidence type="ECO:0000313" key="3">
    <source>
        <dbReference type="Proteomes" id="UP000280417"/>
    </source>
</evidence>
<keyword evidence="1" id="KW-1133">Transmembrane helix</keyword>
<gene>
    <name evidence="2" type="ORF">DRJ04_01910</name>
</gene>
<evidence type="ECO:0000256" key="1">
    <source>
        <dbReference type="SAM" id="Phobius"/>
    </source>
</evidence>
<feature type="transmembrane region" description="Helical" evidence="1">
    <location>
        <begin position="131"/>
        <end position="154"/>
    </location>
</feature>
<comment type="caution">
    <text evidence="2">The sequence shown here is derived from an EMBL/GenBank/DDBJ whole genome shotgun (WGS) entry which is preliminary data.</text>
</comment>
<reference evidence="2 3" key="1">
    <citation type="submission" date="2018-06" db="EMBL/GenBank/DDBJ databases">
        <title>Extensive metabolic versatility and redundancy in microbially diverse, dynamic hydrothermal sediments.</title>
        <authorList>
            <person name="Dombrowski N."/>
            <person name="Teske A."/>
            <person name="Baker B.J."/>
        </authorList>
    </citation>
    <scope>NUCLEOTIDE SEQUENCE [LARGE SCALE GENOMIC DNA]</scope>
    <source>
        <strain evidence="2">B3_G15</strain>
    </source>
</reference>
<protein>
    <submittedName>
        <fullName evidence="2">Divergent PAP2 family protein</fullName>
    </submittedName>
</protein>
<proteinExistence type="predicted"/>
<dbReference type="EMBL" id="QMQA01000033">
    <property type="protein sequence ID" value="RLE14686.1"/>
    <property type="molecule type" value="Genomic_DNA"/>
</dbReference>
<dbReference type="PANTHER" id="PTHR31446">
    <property type="entry name" value="ACID PHOSPHATASE/VANADIUM-DEPENDENT HALOPEROXIDASE-RELATED PROTEIN"/>
    <property type="match status" value="1"/>
</dbReference>
<sequence length="155" mass="17042">MKYSINLLLNSKLLWSVASAWVLAQGLKVITSFLKEKKLKLHRFIEPGGMPSSHAAMVIALLTGVGIKEGVPSTLFIVTLIFSMAIIYEAIGVRRAVGEQAEVLNQIINKLPGAKKIKLQNKEGRKYLKEILGHSPLEVLVGSIIGLVMALIWLR</sequence>